<sequence length="268" mass="31739">MFANNVRCVPVIVGNILKISNTLARNYAFKSNLKIKWVRPEKPSCISTEISGDLGLDVKVDPNEYCKKYWNSKELEDADDIVKKMFTLDFNKRKTTVVVQREKITSLVKNHFMDTTSMETIIAKMTNQILQLQEYMKDHPRNLPTKTHLKELIEKRKKFLGYLRQWDYKRFEWLLEKLNIIYKPHPHQYLPVTRKDSLRKLTTKHCDKLVQEKLDAYRKELEEEQKIFFKEKAEKLAFIRAEEIACGVTPTVTEEQIEDVRKKAAELQ</sequence>
<reference evidence="11" key="1">
    <citation type="submission" date="2025-08" db="UniProtKB">
        <authorList>
            <consortium name="RefSeq"/>
        </authorList>
    </citation>
    <scope>IDENTIFICATION</scope>
</reference>
<dbReference type="InterPro" id="IPR009068">
    <property type="entry name" value="uS15_NS1_RNA-bd_sf"/>
</dbReference>
<dbReference type="Gene3D" id="1.10.287.10">
    <property type="entry name" value="S15/NS1, RNA-binding"/>
    <property type="match status" value="1"/>
</dbReference>
<evidence type="ECO:0000256" key="3">
    <source>
        <dbReference type="ARBA" id="ARBA00022946"/>
    </source>
</evidence>
<dbReference type="RefSeq" id="XP_015603946.1">
    <property type="nucleotide sequence ID" value="XM_015748460.2"/>
</dbReference>
<dbReference type="Proteomes" id="UP000694920">
    <property type="component" value="Unplaced"/>
</dbReference>
<protein>
    <recommendedName>
        <fullName evidence="7">Small ribosomal subunit protein uS15m</fullName>
    </recommendedName>
    <alternativeName>
        <fullName evidence="8">28S ribosomal protein S15, mitochondrial</fullName>
    </alternativeName>
</protein>
<keyword evidence="3" id="KW-0809">Transit peptide</keyword>
<dbReference type="CTD" id="37587"/>
<dbReference type="InterPro" id="IPR052137">
    <property type="entry name" value="uS15_ribosomal"/>
</dbReference>
<dbReference type="InterPro" id="IPR000589">
    <property type="entry name" value="Ribosomal_uS15"/>
</dbReference>
<dbReference type="PANTHER" id="PTHR46685">
    <property type="entry name" value="28S RIBOSOMAL PROTEIN S15, MITOCHONDRIAL"/>
    <property type="match status" value="1"/>
</dbReference>
<evidence type="ECO:0000256" key="8">
    <source>
        <dbReference type="ARBA" id="ARBA00035528"/>
    </source>
</evidence>
<dbReference type="SMART" id="SM01387">
    <property type="entry name" value="Ribosomal_S15"/>
    <property type="match status" value="1"/>
</dbReference>
<organism evidence="10 11">
    <name type="scientific">Cephus cinctus</name>
    <name type="common">Wheat stem sawfly</name>
    <dbReference type="NCBI Taxonomy" id="211228"/>
    <lineage>
        <taxon>Eukaryota</taxon>
        <taxon>Metazoa</taxon>
        <taxon>Ecdysozoa</taxon>
        <taxon>Arthropoda</taxon>
        <taxon>Hexapoda</taxon>
        <taxon>Insecta</taxon>
        <taxon>Pterygota</taxon>
        <taxon>Neoptera</taxon>
        <taxon>Endopterygota</taxon>
        <taxon>Hymenoptera</taxon>
        <taxon>Cephoidea</taxon>
        <taxon>Cephidae</taxon>
        <taxon>Cephus</taxon>
    </lineage>
</organism>
<evidence type="ECO:0000256" key="1">
    <source>
        <dbReference type="ARBA" id="ARBA00004173"/>
    </source>
</evidence>
<dbReference type="KEGG" id="ccin:107271898"/>
<comment type="subcellular location">
    <subcellularLocation>
        <location evidence="1">Mitochondrion</location>
    </subcellularLocation>
</comment>
<dbReference type="GeneID" id="107271898"/>
<evidence type="ECO:0000256" key="4">
    <source>
        <dbReference type="ARBA" id="ARBA00022980"/>
    </source>
</evidence>
<accession>A0AAJ7C7S9</accession>
<keyword evidence="4 9" id="KW-0689">Ribosomal protein</keyword>
<dbReference type="GO" id="GO:0032543">
    <property type="term" value="P:mitochondrial translation"/>
    <property type="evidence" value="ECO:0007669"/>
    <property type="project" value="TreeGrafter"/>
</dbReference>
<keyword evidence="10" id="KW-1185">Reference proteome</keyword>
<dbReference type="GO" id="GO:0003723">
    <property type="term" value="F:RNA binding"/>
    <property type="evidence" value="ECO:0007669"/>
    <property type="project" value="TreeGrafter"/>
</dbReference>
<name>A0AAJ7C7S9_CEPCN</name>
<keyword evidence="6 9" id="KW-0687">Ribonucleoprotein</keyword>
<dbReference type="GO" id="GO:0005763">
    <property type="term" value="C:mitochondrial small ribosomal subunit"/>
    <property type="evidence" value="ECO:0007669"/>
    <property type="project" value="TreeGrafter"/>
</dbReference>
<dbReference type="PANTHER" id="PTHR46685:SF1">
    <property type="entry name" value="SMALL RIBOSOMAL SUBUNIT PROTEIN US15M"/>
    <property type="match status" value="1"/>
</dbReference>
<evidence type="ECO:0000256" key="9">
    <source>
        <dbReference type="RuleBase" id="RU003919"/>
    </source>
</evidence>
<proteinExistence type="inferred from homology"/>
<evidence type="ECO:0000256" key="5">
    <source>
        <dbReference type="ARBA" id="ARBA00023128"/>
    </source>
</evidence>
<gene>
    <name evidence="11" type="primary">LOC107271898</name>
</gene>
<evidence type="ECO:0000256" key="6">
    <source>
        <dbReference type="ARBA" id="ARBA00023274"/>
    </source>
</evidence>
<keyword evidence="5" id="KW-0496">Mitochondrion</keyword>
<dbReference type="Pfam" id="PF00312">
    <property type="entry name" value="Ribosomal_S15"/>
    <property type="match status" value="1"/>
</dbReference>
<evidence type="ECO:0000256" key="7">
    <source>
        <dbReference type="ARBA" id="ARBA00035249"/>
    </source>
</evidence>
<evidence type="ECO:0000313" key="10">
    <source>
        <dbReference type="Proteomes" id="UP000694920"/>
    </source>
</evidence>
<dbReference type="SUPFAM" id="SSF47060">
    <property type="entry name" value="S15/NS1 RNA-binding domain"/>
    <property type="match status" value="1"/>
</dbReference>
<dbReference type="GO" id="GO:0003735">
    <property type="term" value="F:structural constituent of ribosome"/>
    <property type="evidence" value="ECO:0007669"/>
    <property type="project" value="InterPro"/>
</dbReference>
<evidence type="ECO:0000256" key="2">
    <source>
        <dbReference type="ARBA" id="ARBA00008434"/>
    </source>
</evidence>
<evidence type="ECO:0000313" key="11">
    <source>
        <dbReference type="RefSeq" id="XP_015603946.1"/>
    </source>
</evidence>
<dbReference type="AlphaFoldDB" id="A0AAJ7C7S9"/>
<comment type="similarity">
    <text evidence="2 9">Belongs to the universal ribosomal protein uS15 family.</text>
</comment>